<dbReference type="OrthoDB" id="9255826at2"/>
<proteinExistence type="predicted"/>
<dbReference type="EMBL" id="FZOT01000022">
    <property type="protein sequence ID" value="SNT29202.1"/>
    <property type="molecule type" value="Genomic_DNA"/>
</dbReference>
<accession>A0A239LH07</accession>
<dbReference type="Proteomes" id="UP000198284">
    <property type="component" value="Unassembled WGS sequence"/>
</dbReference>
<reference evidence="1 2" key="1">
    <citation type="submission" date="2017-06" db="EMBL/GenBank/DDBJ databases">
        <authorList>
            <person name="Kim H.J."/>
            <person name="Triplett B.A."/>
        </authorList>
    </citation>
    <scope>NUCLEOTIDE SEQUENCE [LARGE SCALE GENOMIC DNA]</scope>
    <source>
        <strain evidence="1 2">U15</strain>
    </source>
</reference>
<evidence type="ECO:0000313" key="1">
    <source>
        <dbReference type="EMBL" id="SNT29202.1"/>
    </source>
</evidence>
<dbReference type="RefSeq" id="WP_089401440.1">
    <property type="nucleotide sequence ID" value="NZ_FZOT01000022.1"/>
</dbReference>
<dbReference type="AlphaFoldDB" id="A0A239LH07"/>
<gene>
    <name evidence="1" type="ORF">SAMN06265795_12258</name>
</gene>
<evidence type="ECO:0000313" key="2">
    <source>
        <dbReference type="Proteomes" id="UP000198284"/>
    </source>
</evidence>
<organism evidence="1 2">
    <name type="scientific">Noviherbaspirillum humi</name>
    <dbReference type="NCBI Taxonomy" id="1688639"/>
    <lineage>
        <taxon>Bacteria</taxon>
        <taxon>Pseudomonadati</taxon>
        <taxon>Pseudomonadota</taxon>
        <taxon>Betaproteobacteria</taxon>
        <taxon>Burkholderiales</taxon>
        <taxon>Oxalobacteraceae</taxon>
        <taxon>Noviherbaspirillum</taxon>
    </lineage>
</organism>
<protein>
    <submittedName>
        <fullName evidence="1">Uncharacterized protein</fullName>
    </submittedName>
</protein>
<keyword evidence="2" id="KW-1185">Reference proteome</keyword>
<name>A0A239LH07_9BURK</name>
<sequence>MTITVANSGEVIALSYLVNKAAPENLVYRLFCNNITPAETDTASTFTEAAGGGYASKTLTGANWTITGGNPSTAAYAQQTWTFTGALTTNPTIYGYYATRLTSGDLVLAEPFTSFTPAANGDNIQLTPQITAE</sequence>